<dbReference type="InterPro" id="IPR011466">
    <property type="entry name" value="DUF1572"/>
</dbReference>
<reference evidence="1 2" key="1">
    <citation type="submission" date="2019-12" db="EMBL/GenBank/DDBJ databases">
        <title>Salinicoccus cyprini sp. nov., isolated from gastro-intestinal tract of mirror carp, Cyprinus carpio var. specularis, collected from Gobind Sagar Reservoir, Himachal Pradesh, India.</title>
        <authorList>
            <person name="Talwar C."/>
            <person name="Singh A.K."/>
            <person name="Lal R."/>
            <person name="Negi R.K."/>
        </authorList>
    </citation>
    <scope>NUCLEOTIDE SEQUENCE [LARGE SCALE GENOMIC DNA]</scope>
    <source>
        <strain evidence="1 2">J-82</strain>
    </source>
</reference>
<name>A0A6N8TZ28_9STAP</name>
<dbReference type="OrthoDB" id="68731at2"/>
<dbReference type="Pfam" id="PF07609">
    <property type="entry name" value="DUF1572"/>
    <property type="match status" value="1"/>
</dbReference>
<dbReference type="InterPro" id="IPR034660">
    <property type="entry name" value="DinB/YfiT-like"/>
</dbReference>
<sequence length="173" mass="20388">MKFEQEYLNVIKSRFREIKRLGDRTLEQLSEADLHWQYNEDTNTIAILVKHLRGNMHSRWTDVFTTDGEKPNRHRDGEFEDDLQTIEGVSDAWEEGWQLFLTTLESFDAEDLLRTQKIRGEDHTILEALERQHTHYASHIGQMMFIGKQVKGSDWQSLSIPKGQSEQYLKHGK</sequence>
<keyword evidence="2" id="KW-1185">Reference proteome</keyword>
<protein>
    <submittedName>
        <fullName evidence="1">DUF1572 domain-containing protein</fullName>
    </submittedName>
</protein>
<dbReference type="SUPFAM" id="SSF109854">
    <property type="entry name" value="DinB/YfiT-like putative metalloenzymes"/>
    <property type="match status" value="1"/>
</dbReference>
<accession>A0A6N8TZ28</accession>
<proteinExistence type="predicted"/>
<comment type="caution">
    <text evidence="1">The sequence shown here is derived from an EMBL/GenBank/DDBJ whole genome shotgun (WGS) entry which is preliminary data.</text>
</comment>
<dbReference type="RefSeq" id="WP_160654959.1">
    <property type="nucleotide sequence ID" value="NZ_JBHRWU010000001.1"/>
</dbReference>
<dbReference type="Gene3D" id="1.20.120.450">
    <property type="entry name" value="dinb family like domain"/>
    <property type="match status" value="1"/>
</dbReference>
<dbReference type="EMBL" id="WUUK01000002">
    <property type="protein sequence ID" value="MXQ51104.1"/>
    <property type="molecule type" value="Genomic_DNA"/>
</dbReference>
<evidence type="ECO:0000313" key="2">
    <source>
        <dbReference type="Proteomes" id="UP000436284"/>
    </source>
</evidence>
<organism evidence="1 2">
    <name type="scientific">Salinicoccus hispanicus</name>
    <dbReference type="NCBI Taxonomy" id="157225"/>
    <lineage>
        <taxon>Bacteria</taxon>
        <taxon>Bacillati</taxon>
        <taxon>Bacillota</taxon>
        <taxon>Bacilli</taxon>
        <taxon>Bacillales</taxon>
        <taxon>Staphylococcaceae</taxon>
        <taxon>Salinicoccus</taxon>
    </lineage>
</organism>
<gene>
    <name evidence="1" type="ORF">GQ671_07445</name>
</gene>
<dbReference type="Proteomes" id="UP000436284">
    <property type="component" value="Unassembled WGS sequence"/>
</dbReference>
<evidence type="ECO:0000313" key="1">
    <source>
        <dbReference type="EMBL" id="MXQ51104.1"/>
    </source>
</evidence>
<dbReference type="AlphaFoldDB" id="A0A6N8TZ28"/>